<feature type="transmembrane region" description="Helical" evidence="7">
    <location>
        <begin position="200"/>
        <end position="225"/>
    </location>
</feature>
<feature type="transmembrane region" description="Helical" evidence="7">
    <location>
        <begin position="231"/>
        <end position="255"/>
    </location>
</feature>
<accession>A0ABN2FQL3</accession>
<evidence type="ECO:0000256" key="1">
    <source>
        <dbReference type="ARBA" id="ARBA00004651"/>
    </source>
</evidence>
<feature type="transmembrane region" description="Helical" evidence="7">
    <location>
        <begin position="359"/>
        <end position="380"/>
    </location>
</feature>
<name>A0ABN2FQL3_9ACTN</name>
<keyword evidence="6 7" id="KW-0472">Membrane</keyword>
<dbReference type="SUPFAM" id="SSF103473">
    <property type="entry name" value="MFS general substrate transporter"/>
    <property type="match status" value="1"/>
</dbReference>
<dbReference type="InterPro" id="IPR050171">
    <property type="entry name" value="MFS_Transporters"/>
</dbReference>
<feature type="transmembrane region" description="Helical" evidence="7">
    <location>
        <begin position="67"/>
        <end position="85"/>
    </location>
</feature>
<dbReference type="PANTHER" id="PTHR23517:SF2">
    <property type="entry name" value="MULTIDRUG RESISTANCE PROTEIN MDTH"/>
    <property type="match status" value="1"/>
</dbReference>
<dbReference type="EMBL" id="BAAANY010000001">
    <property type="protein sequence ID" value="GAA1656716.1"/>
    <property type="molecule type" value="Genomic_DNA"/>
</dbReference>
<evidence type="ECO:0000256" key="7">
    <source>
        <dbReference type="SAM" id="Phobius"/>
    </source>
</evidence>
<keyword evidence="5 7" id="KW-1133">Transmembrane helix</keyword>
<proteinExistence type="predicted"/>
<dbReference type="Pfam" id="PF07690">
    <property type="entry name" value="MFS_1"/>
    <property type="match status" value="1"/>
</dbReference>
<evidence type="ECO:0000313" key="8">
    <source>
        <dbReference type="EMBL" id="GAA1656716.1"/>
    </source>
</evidence>
<feature type="transmembrane region" description="Helical" evidence="7">
    <location>
        <begin position="129"/>
        <end position="150"/>
    </location>
</feature>
<evidence type="ECO:0000256" key="3">
    <source>
        <dbReference type="ARBA" id="ARBA00022475"/>
    </source>
</evidence>
<feature type="transmembrane region" description="Helical" evidence="7">
    <location>
        <begin position="334"/>
        <end position="353"/>
    </location>
</feature>
<comment type="subcellular location">
    <subcellularLocation>
        <location evidence="1">Cell membrane</location>
        <topology evidence="1">Multi-pass membrane protein</topology>
    </subcellularLocation>
</comment>
<keyword evidence="4 7" id="KW-0812">Transmembrane</keyword>
<keyword evidence="2" id="KW-0813">Transport</keyword>
<organism evidence="8 9">
    <name type="scientific">Fodinicola feengrottensis</name>
    <dbReference type="NCBI Taxonomy" id="435914"/>
    <lineage>
        <taxon>Bacteria</taxon>
        <taxon>Bacillati</taxon>
        <taxon>Actinomycetota</taxon>
        <taxon>Actinomycetes</taxon>
        <taxon>Mycobacteriales</taxon>
        <taxon>Fodinicola</taxon>
    </lineage>
</organism>
<feature type="transmembrane region" description="Helical" evidence="7">
    <location>
        <begin position="293"/>
        <end position="322"/>
    </location>
</feature>
<sequence length="391" mass="40167">MASVHLAVLVSSISRGAWFTCWALFFLHGIGLSTAQFGIGVTAAGIAGLAISGPLGYLADRIGTRETLLAIGIAQCAAMFAFAVVRDFPTILAVTCVLVAAERATPGMRVALVSGLAEPDQRLSSVSTAHAMVQLGTIGGAVVGTVVLSVDTDAAYRTLCLGCGTITLVFLALLARVPHVTSLSDLRVKRRMLVLRDRPFLLLTAFNGVLALNWGMLDAGVPLWITTHTRAPVWTMGVLIGLNSVIMALFITKVTKAGTTIAGAARLANRAGIALSVSCVIFAASNHTSGGTVVAILLVAAAVHVVGELCFVGSGLGLSVGLTPADAHGEYQGMFGTGQAVALMIAPGLMTILLTQLGIAGWLILAAVYLLSGAGTLFVARKFIAAASDDD</sequence>
<reference evidence="8 9" key="1">
    <citation type="journal article" date="2019" name="Int. J. Syst. Evol. Microbiol.">
        <title>The Global Catalogue of Microorganisms (GCM) 10K type strain sequencing project: providing services to taxonomists for standard genome sequencing and annotation.</title>
        <authorList>
            <consortium name="The Broad Institute Genomics Platform"/>
            <consortium name="The Broad Institute Genome Sequencing Center for Infectious Disease"/>
            <person name="Wu L."/>
            <person name="Ma J."/>
        </authorList>
    </citation>
    <scope>NUCLEOTIDE SEQUENCE [LARGE SCALE GENOMIC DNA]</scope>
    <source>
        <strain evidence="8 9">JCM 14718</strain>
    </source>
</reference>
<evidence type="ECO:0000256" key="5">
    <source>
        <dbReference type="ARBA" id="ARBA00022989"/>
    </source>
</evidence>
<evidence type="ECO:0000313" key="9">
    <source>
        <dbReference type="Proteomes" id="UP001500618"/>
    </source>
</evidence>
<dbReference type="InterPro" id="IPR036259">
    <property type="entry name" value="MFS_trans_sf"/>
</dbReference>
<evidence type="ECO:0000256" key="4">
    <source>
        <dbReference type="ARBA" id="ARBA00022692"/>
    </source>
</evidence>
<protein>
    <submittedName>
        <fullName evidence="8">MFS transporter</fullName>
    </submittedName>
</protein>
<evidence type="ECO:0000256" key="2">
    <source>
        <dbReference type="ARBA" id="ARBA00022448"/>
    </source>
</evidence>
<feature type="transmembrane region" description="Helical" evidence="7">
    <location>
        <begin position="91"/>
        <end position="117"/>
    </location>
</feature>
<feature type="transmembrane region" description="Helical" evidence="7">
    <location>
        <begin position="156"/>
        <end position="179"/>
    </location>
</feature>
<feature type="transmembrane region" description="Helical" evidence="7">
    <location>
        <begin position="26"/>
        <end position="55"/>
    </location>
</feature>
<dbReference type="PANTHER" id="PTHR23517">
    <property type="entry name" value="RESISTANCE PROTEIN MDTM, PUTATIVE-RELATED-RELATED"/>
    <property type="match status" value="1"/>
</dbReference>
<gene>
    <name evidence="8" type="ORF">GCM10009765_02730</name>
</gene>
<comment type="caution">
    <text evidence="8">The sequence shown here is derived from an EMBL/GenBank/DDBJ whole genome shotgun (WGS) entry which is preliminary data.</text>
</comment>
<keyword evidence="9" id="KW-1185">Reference proteome</keyword>
<feature type="transmembrane region" description="Helical" evidence="7">
    <location>
        <begin position="267"/>
        <end position="287"/>
    </location>
</feature>
<keyword evidence="3" id="KW-1003">Cell membrane</keyword>
<dbReference type="Gene3D" id="1.20.1250.20">
    <property type="entry name" value="MFS general substrate transporter like domains"/>
    <property type="match status" value="1"/>
</dbReference>
<dbReference type="InterPro" id="IPR011701">
    <property type="entry name" value="MFS"/>
</dbReference>
<evidence type="ECO:0000256" key="6">
    <source>
        <dbReference type="ARBA" id="ARBA00023136"/>
    </source>
</evidence>
<dbReference type="Proteomes" id="UP001500618">
    <property type="component" value="Unassembled WGS sequence"/>
</dbReference>